<dbReference type="EMBL" id="JAAIJR010000292">
    <property type="protein sequence ID" value="NEX23731.1"/>
    <property type="molecule type" value="Genomic_DNA"/>
</dbReference>
<organism evidence="5 6">
    <name type="scientific">Thiorhodococcus mannitoliphagus</name>
    <dbReference type="NCBI Taxonomy" id="329406"/>
    <lineage>
        <taxon>Bacteria</taxon>
        <taxon>Pseudomonadati</taxon>
        <taxon>Pseudomonadota</taxon>
        <taxon>Gammaproteobacteria</taxon>
        <taxon>Chromatiales</taxon>
        <taxon>Chromatiaceae</taxon>
        <taxon>Thiorhodococcus</taxon>
    </lineage>
</organism>
<dbReference type="PANTHER" id="PTHR11783">
    <property type="entry name" value="SULFOTRANSFERASE SULT"/>
    <property type="match status" value="1"/>
</dbReference>
<keyword evidence="2 5" id="KW-0808">Transferase</keyword>
<feature type="compositionally biased region" description="Polar residues" evidence="3">
    <location>
        <begin position="218"/>
        <end position="227"/>
    </location>
</feature>
<dbReference type="AlphaFoldDB" id="A0A6P1E307"/>
<reference evidence="5 6" key="2">
    <citation type="submission" date="2020-02" db="EMBL/GenBank/DDBJ databases">
        <title>Genome sequences of Thiorhodococcus mannitoliphagus and Thiorhodococcus minor, purple sulfur photosynthetic bacteria in the gammaproteobacterial family, Chromatiaceae.</title>
        <authorList>
            <person name="Aviles F.A."/>
            <person name="Meyer T.E."/>
            <person name="Kyndt J.A."/>
        </authorList>
    </citation>
    <scope>NUCLEOTIDE SEQUENCE [LARGE SCALE GENOMIC DNA]</scope>
    <source>
        <strain evidence="5 6">DSM 18266</strain>
    </source>
</reference>
<protein>
    <submittedName>
        <fullName evidence="5">Sulfotransferase domain-containing protein</fullName>
    </submittedName>
</protein>
<dbReference type="RefSeq" id="WP_164657146.1">
    <property type="nucleotide sequence ID" value="NZ_JAAIJR010000292.1"/>
</dbReference>
<dbReference type="GO" id="GO:0008146">
    <property type="term" value="F:sulfotransferase activity"/>
    <property type="evidence" value="ECO:0007669"/>
    <property type="project" value="InterPro"/>
</dbReference>
<dbReference type="InterPro" id="IPR000863">
    <property type="entry name" value="Sulfotransferase_dom"/>
</dbReference>
<dbReference type="Pfam" id="PF00685">
    <property type="entry name" value="Sulfotransfer_1"/>
    <property type="match status" value="1"/>
</dbReference>
<proteinExistence type="inferred from homology"/>
<keyword evidence="6" id="KW-1185">Reference proteome</keyword>
<dbReference type="Proteomes" id="UP000471640">
    <property type="component" value="Unassembled WGS sequence"/>
</dbReference>
<comment type="caution">
    <text evidence="5">The sequence shown here is derived from an EMBL/GenBank/DDBJ whole genome shotgun (WGS) entry which is preliminary data.</text>
</comment>
<evidence type="ECO:0000259" key="4">
    <source>
        <dbReference type="Pfam" id="PF00685"/>
    </source>
</evidence>
<gene>
    <name evidence="5" type="ORF">G3480_26270</name>
</gene>
<feature type="domain" description="Sulfotransferase" evidence="4">
    <location>
        <begin position="65"/>
        <end position="248"/>
    </location>
</feature>
<dbReference type="InterPro" id="IPR027417">
    <property type="entry name" value="P-loop_NTPase"/>
</dbReference>
<evidence type="ECO:0000256" key="2">
    <source>
        <dbReference type="ARBA" id="ARBA00022679"/>
    </source>
</evidence>
<evidence type="ECO:0000313" key="6">
    <source>
        <dbReference type="Proteomes" id="UP000471640"/>
    </source>
</evidence>
<reference evidence="6" key="1">
    <citation type="journal article" date="2020" name="Microbiol. Resour. Announc.">
        <title>Draft Genome Sequences of Thiorhodococcus mannitoliphagus and Thiorhodococcus minor, Purple Sulfur Photosynthetic Bacteria in the Gammaproteobacterial Family Chromatiaceae.</title>
        <authorList>
            <person name="Aviles F.A."/>
            <person name="Meyer T.E."/>
            <person name="Kyndt J.A."/>
        </authorList>
    </citation>
    <scope>NUCLEOTIDE SEQUENCE [LARGE SCALE GENOMIC DNA]</scope>
    <source>
        <strain evidence="6">DSM 18266</strain>
    </source>
</reference>
<evidence type="ECO:0000313" key="5">
    <source>
        <dbReference type="EMBL" id="NEX23731.1"/>
    </source>
</evidence>
<dbReference type="Gene3D" id="3.40.50.300">
    <property type="entry name" value="P-loop containing nucleotide triphosphate hydrolases"/>
    <property type="match status" value="1"/>
</dbReference>
<comment type="similarity">
    <text evidence="1">Belongs to the sulfotransferase 1 family.</text>
</comment>
<dbReference type="SUPFAM" id="SSF52540">
    <property type="entry name" value="P-loop containing nucleoside triphosphate hydrolases"/>
    <property type="match status" value="1"/>
</dbReference>
<evidence type="ECO:0000256" key="3">
    <source>
        <dbReference type="SAM" id="MobiDB-lite"/>
    </source>
</evidence>
<name>A0A6P1E307_9GAMM</name>
<evidence type="ECO:0000256" key="1">
    <source>
        <dbReference type="ARBA" id="ARBA00005771"/>
    </source>
</evidence>
<accession>A0A6P1E307</accession>
<sequence length="258" mass="28983">MKQRMIGVSSFVNHFVASRFPKSCPFILVCEFPRSGANWIRDMIGDALQLPVPRSSLLPITFSALVHSHFPQPVLKGRAVYVVRDGRDVLVSHYYKTLQTIRAGTPEQRRRAIKLHPSMGGVDGDIKLGSEIRAFYDEWKCRPLGSRVDWGEHVKGWLNAKARGVVVVRYERMLEEPNETLRSALCRLGGEDPNEIAIDFAVQRNTFESKTGRAPGQVDNNQNRRSGQSGGWREALPPDIQARFLVDFGDALDLVTAL</sequence>
<feature type="region of interest" description="Disordered" evidence="3">
    <location>
        <begin position="209"/>
        <end position="235"/>
    </location>
</feature>